<evidence type="ECO:0000256" key="1">
    <source>
        <dbReference type="ARBA" id="ARBA00004651"/>
    </source>
</evidence>
<feature type="compositionally biased region" description="Polar residues" evidence="7">
    <location>
        <begin position="218"/>
        <end position="235"/>
    </location>
</feature>
<protein>
    <recommendedName>
        <fullName evidence="9">G-protein coupled receptors family 1 profile domain-containing protein</fullName>
    </recommendedName>
</protein>
<proteinExistence type="predicted"/>
<sequence length="350" mass="39101">IISLSIGDIFLALFSLVVWAKVFYGNLRDLTCETMNSAIVYQQHLIHFVYALGLITLAVELVCRYTNHHPVSKNPTSIIKAVICSAVPWVLGLIIILPLSMVEENASSGYMLAYYSCLVVTKERFLAMYGVSIVLPVCLAVIVCFVVMCMRLLPPQYTTQVAVNQGTTQGVVISTHNTRNTTQQYSMGDVPSKQPMPTSPANYNYDNNHDSKLGIPEFTTNNSQHPSPEYLSQQCQPPPYSAQQYLPPPYFPQQQISNSNVIISAPIYTIQPQTPAVSALQDPGREKNMLLVVSIVMFICVMPLAVYTMGSLDTTYHNEEIDIILHTSFFWLSLFRSIITPVIWMCSARN</sequence>
<keyword evidence="6" id="KW-0675">Receptor</keyword>
<dbReference type="PANTHER" id="PTHR24241">
    <property type="entry name" value="NEUROPEPTIDE RECEPTOR-RELATED G-PROTEIN COUPLED RECEPTOR"/>
    <property type="match status" value="1"/>
</dbReference>
<keyword evidence="4 8" id="KW-1133">Transmembrane helix</keyword>
<comment type="subcellular location">
    <subcellularLocation>
        <location evidence="1">Cell membrane</location>
        <topology evidence="1">Multi-pass membrane protein</topology>
    </subcellularLocation>
</comment>
<dbReference type="PANTHER" id="PTHR24241:SF76">
    <property type="entry name" value="NEUROPEPTIDE SIFAMIDE RECEPTOR"/>
    <property type="match status" value="1"/>
</dbReference>
<evidence type="ECO:0000256" key="6">
    <source>
        <dbReference type="ARBA" id="ARBA00023170"/>
    </source>
</evidence>
<evidence type="ECO:0000256" key="4">
    <source>
        <dbReference type="ARBA" id="ARBA00022989"/>
    </source>
</evidence>
<feature type="transmembrane region" description="Helical" evidence="8">
    <location>
        <begin position="44"/>
        <end position="66"/>
    </location>
</feature>
<feature type="transmembrane region" description="Helical" evidence="8">
    <location>
        <begin position="126"/>
        <end position="150"/>
    </location>
</feature>
<organism evidence="10">
    <name type="scientific">Arion vulgaris</name>
    <dbReference type="NCBI Taxonomy" id="1028688"/>
    <lineage>
        <taxon>Eukaryota</taxon>
        <taxon>Metazoa</taxon>
        <taxon>Spiralia</taxon>
        <taxon>Lophotrochozoa</taxon>
        <taxon>Mollusca</taxon>
        <taxon>Gastropoda</taxon>
        <taxon>Heterobranchia</taxon>
        <taxon>Euthyneura</taxon>
        <taxon>Panpulmonata</taxon>
        <taxon>Eupulmonata</taxon>
        <taxon>Stylommatophora</taxon>
        <taxon>Helicina</taxon>
        <taxon>Arionoidea</taxon>
        <taxon>Arionidae</taxon>
        <taxon>Arion</taxon>
    </lineage>
</organism>
<evidence type="ECO:0000256" key="7">
    <source>
        <dbReference type="SAM" id="MobiDB-lite"/>
    </source>
</evidence>
<dbReference type="GO" id="GO:0032870">
    <property type="term" value="P:cellular response to hormone stimulus"/>
    <property type="evidence" value="ECO:0007669"/>
    <property type="project" value="TreeGrafter"/>
</dbReference>
<dbReference type="GO" id="GO:0042277">
    <property type="term" value="F:peptide binding"/>
    <property type="evidence" value="ECO:0007669"/>
    <property type="project" value="TreeGrafter"/>
</dbReference>
<dbReference type="PROSITE" id="PS50262">
    <property type="entry name" value="G_PROTEIN_RECEP_F1_2"/>
    <property type="match status" value="1"/>
</dbReference>
<feature type="domain" description="G-protein coupled receptors family 1 profile" evidence="9">
    <location>
        <begin position="1"/>
        <end position="344"/>
    </location>
</feature>
<dbReference type="GO" id="GO:0005886">
    <property type="term" value="C:plasma membrane"/>
    <property type="evidence" value="ECO:0007669"/>
    <property type="project" value="UniProtKB-SubCell"/>
</dbReference>
<feature type="transmembrane region" description="Helical" evidence="8">
    <location>
        <begin position="78"/>
        <end position="101"/>
    </location>
</feature>
<feature type="transmembrane region" description="Helical" evidence="8">
    <location>
        <begin position="289"/>
        <end position="309"/>
    </location>
</feature>
<feature type="non-terminal residue" evidence="10">
    <location>
        <position position="1"/>
    </location>
</feature>
<feature type="transmembrane region" description="Helical" evidence="8">
    <location>
        <begin position="329"/>
        <end position="347"/>
    </location>
</feature>
<evidence type="ECO:0000259" key="9">
    <source>
        <dbReference type="PROSITE" id="PS50262"/>
    </source>
</evidence>
<keyword evidence="3 8" id="KW-0812">Transmembrane</keyword>
<evidence type="ECO:0000256" key="8">
    <source>
        <dbReference type="SAM" id="Phobius"/>
    </source>
</evidence>
<keyword evidence="2" id="KW-1003">Cell membrane</keyword>
<dbReference type="EMBL" id="HACG01026553">
    <property type="protein sequence ID" value="CEK73418.1"/>
    <property type="molecule type" value="Transcribed_RNA"/>
</dbReference>
<evidence type="ECO:0000313" key="10">
    <source>
        <dbReference type="EMBL" id="CEK73418.1"/>
    </source>
</evidence>
<dbReference type="Gene3D" id="1.20.1070.10">
    <property type="entry name" value="Rhodopsin 7-helix transmembrane proteins"/>
    <property type="match status" value="1"/>
</dbReference>
<feature type="region of interest" description="Disordered" evidence="7">
    <location>
        <begin position="182"/>
        <end position="201"/>
    </location>
</feature>
<dbReference type="GO" id="GO:0004930">
    <property type="term" value="F:G protein-coupled receptor activity"/>
    <property type="evidence" value="ECO:0007669"/>
    <property type="project" value="InterPro"/>
</dbReference>
<evidence type="ECO:0000256" key="5">
    <source>
        <dbReference type="ARBA" id="ARBA00023136"/>
    </source>
</evidence>
<keyword evidence="5 8" id="KW-0472">Membrane</keyword>
<dbReference type="InterPro" id="IPR017452">
    <property type="entry name" value="GPCR_Rhodpsn_7TM"/>
</dbReference>
<dbReference type="AlphaFoldDB" id="A0A0B6ZXX9"/>
<evidence type="ECO:0000256" key="3">
    <source>
        <dbReference type="ARBA" id="ARBA00022692"/>
    </source>
</evidence>
<accession>A0A0B6ZXX9</accession>
<feature type="transmembrane region" description="Helical" evidence="8">
    <location>
        <begin position="7"/>
        <end position="24"/>
    </location>
</feature>
<evidence type="ECO:0000256" key="2">
    <source>
        <dbReference type="ARBA" id="ARBA00022475"/>
    </source>
</evidence>
<gene>
    <name evidence="10" type="primary">ORF86704</name>
</gene>
<dbReference type="Pfam" id="PF00001">
    <property type="entry name" value="7tm_1"/>
    <property type="match status" value="1"/>
</dbReference>
<dbReference type="InterPro" id="IPR000276">
    <property type="entry name" value="GPCR_Rhodpsn"/>
</dbReference>
<name>A0A0B6ZXX9_9EUPU</name>
<reference evidence="10" key="1">
    <citation type="submission" date="2014-12" db="EMBL/GenBank/DDBJ databases">
        <title>Insight into the proteome of Arion vulgaris.</title>
        <authorList>
            <person name="Aradska J."/>
            <person name="Bulat T."/>
            <person name="Smidak R."/>
            <person name="Sarate P."/>
            <person name="Gangsoo J."/>
            <person name="Sialana F."/>
            <person name="Bilban M."/>
            <person name="Lubec G."/>
        </authorList>
    </citation>
    <scope>NUCLEOTIDE SEQUENCE</scope>
    <source>
        <tissue evidence="10">Skin</tissue>
    </source>
</reference>
<feature type="region of interest" description="Disordered" evidence="7">
    <location>
        <begin position="212"/>
        <end position="235"/>
    </location>
</feature>